<dbReference type="RefSeq" id="XP_040623162.1">
    <property type="nucleotide sequence ID" value="XM_040761795.1"/>
</dbReference>
<dbReference type="Proteomes" id="UP000031575">
    <property type="component" value="Unassembled WGS sequence"/>
</dbReference>
<feature type="compositionally biased region" description="Polar residues" evidence="1">
    <location>
        <begin position="355"/>
        <end position="365"/>
    </location>
</feature>
<keyword evidence="4" id="KW-1185">Reference proteome</keyword>
<evidence type="ECO:0000259" key="2">
    <source>
        <dbReference type="PROSITE" id="PS51397"/>
    </source>
</evidence>
<dbReference type="GO" id="GO:0070628">
    <property type="term" value="F:proteasome binding"/>
    <property type="evidence" value="ECO:0007669"/>
    <property type="project" value="TreeGrafter"/>
</dbReference>
<evidence type="ECO:0000313" key="4">
    <source>
        <dbReference type="Proteomes" id="UP000031575"/>
    </source>
</evidence>
<sequence>MSADEITDAASSADDDYIEIVVTHGKKSYTFHMPSQATVEDIVLLCEIELQGQAADGEPATHYTVTRLIAPPPVGLINVIKDGNNVLADYIARLAAARRRSTKKQQQQQPPNQLKLTLLATPSSAIRNVREASEEASRRISRMSLLRQRAVPARQTARQGVHTVSGASSYTFSDIKPLPHLPDPDRSLAYLRRLRDDPGIRHVMQTHQFRVGLLTEMDPRLYTEANHEGTSRTLGLNRNHGQVIELRLRTDDFTGYRDYKTVRKTLCHELAHNVHGPHDKHFWALYRELEREVERVADSRGGRAGGRTLAGGRDGDYYEPPTASSDDDQEHDHDHVDAGGLIGGTFVLGGAESSDLGTSTATTTGPVDGIAVPPAMGDRERRAHAAEARLRRGTAGEGGAAGNDTTSNDGSGQSARQ</sequence>
<feature type="domain" description="WLM" evidence="2">
    <location>
        <begin position="163"/>
        <end position="391"/>
    </location>
</feature>
<dbReference type="PANTHER" id="PTHR47795:SF1">
    <property type="entry name" value="DNA-DEPENDENT METALLOPROTEASE WSS1 HOMOLOG 2"/>
    <property type="match status" value="1"/>
</dbReference>
<dbReference type="Pfam" id="PF08325">
    <property type="entry name" value="WLM"/>
    <property type="match status" value="1"/>
</dbReference>
<feature type="compositionally biased region" description="Basic and acidic residues" evidence="1">
    <location>
        <begin position="377"/>
        <end position="390"/>
    </location>
</feature>
<gene>
    <name evidence="3" type="ORF">SPBR_03504</name>
</gene>
<comment type="caution">
    <text evidence="3">The sequence shown here is derived from an EMBL/GenBank/DDBJ whole genome shotgun (WGS) entry which is preliminary data.</text>
</comment>
<accession>A0A0C2JE08</accession>
<feature type="region of interest" description="Disordered" evidence="1">
    <location>
        <begin position="353"/>
        <end position="417"/>
    </location>
</feature>
<dbReference type="InterPro" id="IPR013536">
    <property type="entry name" value="WLM_dom"/>
</dbReference>
<feature type="region of interest" description="Disordered" evidence="1">
    <location>
        <begin position="296"/>
        <end position="340"/>
    </location>
</feature>
<reference evidence="3 4" key="1">
    <citation type="journal article" date="2014" name="BMC Genomics">
        <title>Comparative genomics of the major fungal agents of human and animal Sporotrichosis: Sporothrix schenckii and Sporothrix brasiliensis.</title>
        <authorList>
            <person name="Teixeira M.M."/>
            <person name="de Almeida L.G."/>
            <person name="Kubitschek-Barreira P."/>
            <person name="Alves F.L."/>
            <person name="Kioshima E.S."/>
            <person name="Abadio A.K."/>
            <person name="Fernandes L."/>
            <person name="Derengowski L.S."/>
            <person name="Ferreira K.S."/>
            <person name="Souza R.C."/>
            <person name="Ruiz J.C."/>
            <person name="de Andrade N.C."/>
            <person name="Paes H.C."/>
            <person name="Nicola A.M."/>
            <person name="Albuquerque P."/>
            <person name="Gerber A.L."/>
            <person name="Martins V.P."/>
            <person name="Peconick L.D."/>
            <person name="Neto A.V."/>
            <person name="Chaucanez C.B."/>
            <person name="Silva P.A."/>
            <person name="Cunha O.L."/>
            <person name="de Oliveira F.F."/>
            <person name="dos Santos T.C."/>
            <person name="Barros A.L."/>
            <person name="Soares M.A."/>
            <person name="de Oliveira L.M."/>
            <person name="Marini M.M."/>
            <person name="Villalobos-Duno H."/>
            <person name="Cunha M.M."/>
            <person name="de Hoog S."/>
            <person name="da Silveira J.F."/>
            <person name="Henrissat B."/>
            <person name="Nino-Vega G.A."/>
            <person name="Cisalpino P.S."/>
            <person name="Mora-Montes H.M."/>
            <person name="Almeida S.R."/>
            <person name="Stajich J.E."/>
            <person name="Lopes-Bezerra L.M."/>
            <person name="Vasconcelos A.T."/>
            <person name="Felipe M.S."/>
        </authorList>
    </citation>
    <scope>NUCLEOTIDE SEQUENCE [LARGE SCALE GENOMIC DNA]</scope>
    <source>
        <strain evidence="3 4">5110</strain>
    </source>
</reference>
<dbReference type="HOGENOM" id="CLU_056790_0_0_1"/>
<proteinExistence type="predicted"/>
<evidence type="ECO:0000256" key="1">
    <source>
        <dbReference type="SAM" id="MobiDB-lite"/>
    </source>
</evidence>
<dbReference type="EMBL" id="AWTV01000002">
    <property type="protein sequence ID" value="KIH95152.1"/>
    <property type="molecule type" value="Genomic_DNA"/>
</dbReference>
<dbReference type="OrthoDB" id="49605at2759"/>
<organism evidence="3 4">
    <name type="scientific">Sporothrix brasiliensis 5110</name>
    <dbReference type="NCBI Taxonomy" id="1398154"/>
    <lineage>
        <taxon>Eukaryota</taxon>
        <taxon>Fungi</taxon>
        <taxon>Dikarya</taxon>
        <taxon>Ascomycota</taxon>
        <taxon>Pezizomycotina</taxon>
        <taxon>Sordariomycetes</taxon>
        <taxon>Sordariomycetidae</taxon>
        <taxon>Ophiostomatales</taxon>
        <taxon>Ophiostomataceae</taxon>
        <taxon>Sporothrix</taxon>
    </lineage>
</organism>
<evidence type="ECO:0000313" key="3">
    <source>
        <dbReference type="EMBL" id="KIH95152.1"/>
    </source>
</evidence>
<dbReference type="GeneID" id="63676716"/>
<dbReference type="PROSITE" id="PS51397">
    <property type="entry name" value="WLM"/>
    <property type="match status" value="1"/>
</dbReference>
<dbReference type="PANTHER" id="PTHR47795">
    <property type="entry name" value="UBIQUITIN AND WLM DOMAIN-CONTAINING METALLOPROTEASE SPCC1442.07C"/>
    <property type="match status" value="1"/>
</dbReference>
<name>A0A0C2JE08_9PEZI</name>
<dbReference type="AlphaFoldDB" id="A0A0C2JE08"/>
<dbReference type="VEuPathDB" id="FungiDB:SPBR_03504"/>
<feature type="compositionally biased region" description="Polar residues" evidence="1">
    <location>
        <begin position="403"/>
        <end position="417"/>
    </location>
</feature>
<protein>
    <submittedName>
        <fullName evidence="3">Zinc metalloproteinase</fullName>
    </submittedName>
</protein>